<evidence type="ECO:0000313" key="2">
    <source>
        <dbReference type="EMBL" id="PIO29845.1"/>
    </source>
</evidence>
<proteinExistence type="predicted"/>
<keyword evidence="3" id="KW-1185">Reference proteome</keyword>
<evidence type="ECO:0000256" key="1">
    <source>
        <dbReference type="SAM" id="Phobius"/>
    </source>
</evidence>
<dbReference type="Proteomes" id="UP000228934">
    <property type="component" value="Unassembled WGS sequence"/>
</dbReference>
<accession>A0A2G9RQ22</accession>
<keyword evidence="1" id="KW-1133">Transmembrane helix</keyword>
<keyword evidence="1" id="KW-0812">Transmembrane</keyword>
<feature type="transmembrane region" description="Helical" evidence="1">
    <location>
        <begin position="24"/>
        <end position="48"/>
    </location>
</feature>
<reference evidence="3" key="1">
    <citation type="journal article" date="2017" name="Nat. Commun.">
        <title>The North American bullfrog draft genome provides insight into hormonal regulation of long noncoding RNA.</title>
        <authorList>
            <person name="Hammond S.A."/>
            <person name="Warren R.L."/>
            <person name="Vandervalk B.P."/>
            <person name="Kucuk E."/>
            <person name="Khan H."/>
            <person name="Gibb E.A."/>
            <person name="Pandoh P."/>
            <person name="Kirk H."/>
            <person name="Zhao Y."/>
            <person name="Jones M."/>
            <person name="Mungall A.J."/>
            <person name="Coope R."/>
            <person name="Pleasance S."/>
            <person name="Moore R.A."/>
            <person name="Holt R.A."/>
            <person name="Round J.M."/>
            <person name="Ohora S."/>
            <person name="Walle B.V."/>
            <person name="Veldhoen N."/>
            <person name="Helbing C.C."/>
            <person name="Birol I."/>
        </authorList>
    </citation>
    <scope>NUCLEOTIDE SEQUENCE [LARGE SCALE GENOMIC DNA]</scope>
</reference>
<dbReference type="AlphaFoldDB" id="A0A2G9RQ22"/>
<evidence type="ECO:0000313" key="3">
    <source>
        <dbReference type="Proteomes" id="UP000228934"/>
    </source>
</evidence>
<name>A0A2G9RQ22_AQUCT</name>
<protein>
    <submittedName>
        <fullName evidence="2">Uncharacterized protein</fullName>
    </submittedName>
</protein>
<gene>
    <name evidence="2" type="ORF">AB205_0049540</name>
</gene>
<sequence length="50" mass="6029">MFLNILQSSNIKDQFLMLALKIGFLYFAYQNVAYVNILFFSFCLYRVYED</sequence>
<keyword evidence="1" id="KW-0472">Membrane</keyword>
<organism evidence="2 3">
    <name type="scientific">Aquarana catesbeiana</name>
    <name type="common">American bullfrog</name>
    <name type="synonym">Rana catesbeiana</name>
    <dbReference type="NCBI Taxonomy" id="8400"/>
    <lineage>
        <taxon>Eukaryota</taxon>
        <taxon>Metazoa</taxon>
        <taxon>Chordata</taxon>
        <taxon>Craniata</taxon>
        <taxon>Vertebrata</taxon>
        <taxon>Euteleostomi</taxon>
        <taxon>Amphibia</taxon>
        <taxon>Batrachia</taxon>
        <taxon>Anura</taxon>
        <taxon>Neobatrachia</taxon>
        <taxon>Ranoidea</taxon>
        <taxon>Ranidae</taxon>
        <taxon>Aquarana</taxon>
    </lineage>
</organism>
<dbReference type="EMBL" id="KV934239">
    <property type="protein sequence ID" value="PIO29845.1"/>
    <property type="molecule type" value="Genomic_DNA"/>
</dbReference>